<keyword evidence="5" id="KW-0699">rRNA-binding</keyword>
<keyword evidence="10" id="KW-1185">Reference proteome</keyword>
<keyword evidence="5" id="KW-0694">RNA-binding</keyword>
<feature type="domain" description="Large ribosomal subunit protein uL2 C-terminal" evidence="7">
    <location>
        <begin position="124"/>
        <end position="252"/>
    </location>
</feature>
<dbReference type="NCBIfam" id="TIGR01171">
    <property type="entry name" value="rplB_bact"/>
    <property type="match status" value="1"/>
</dbReference>
<evidence type="ECO:0000256" key="6">
    <source>
        <dbReference type="SAM" id="MobiDB-lite"/>
    </source>
</evidence>
<feature type="region of interest" description="Disordered" evidence="6">
    <location>
        <begin position="35"/>
        <end position="58"/>
    </location>
</feature>
<dbReference type="GO" id="GO:0016740">
    <property type="term" value="F:transferase activity"/>
    <property type="evidence" value="ECO:0007669"/>
    <property type="project" value="InterPro"/>
</dbReference>
<feature type="domain" description="Large ribosomal subunit protein uL2 RNA-binding" evidence="8">
    <location>
        <begin position="42"/>
        <end position="118"/>
    </location>
</feature>
<comment type="similarity">
    <text evidence="1 5">Belongs to the universal ribosomal protein uL2 family.</text>
</comment>
<dbReference type="HAMAP" id="MF_01320_B">
    <property type="entry name" value="Ribosomal_uL2_B"/>
    <property type="match status" value="1"/>
</dbReference>
<dbReference type="Gene3D" id="4.10.950.10">
    <property type="entry name" value="Ribosomal protein L2, domain 3"/>
    <property type="match status" value="1"/>
</dbReference>
<dbReference type="SUPFAM" id="SSF50104">
    <property type="entry name" value="Translation proteins SH3-like domain"/>
    <property type="match status" value="1"/>
</dbReference>
<dbReference type="Proteomes" id="UP000291562">
    <property type="component" value="Chromosome"/>
</dbReference>
<dbReference type="GO" id="GO:0002181">
    <property type="term" value="P:cytoplasmic translation"/>
    <property type="evidence" value="ECO:0007669"/>
    <property type="project" value="TreeGrafter"/>
</dbReference>
<evidence type="ECO:0000256" key="4">
    <source>
        <dbReference type="ARBA" id="ARBA00035242"/>
    </source>
</evidence>
<evidence type="ECO:0000313" key="9">
    <source>
        <dbReference type="EMBL" id="QBB71568.1"/>
    </source>
</evidence>
<dbReference type="InterPro" id="IPR008991">
    <property type="entry name" value="Translation_prot_SH3-like_sf"/>
</dbReference>
<dbReference type="InterPro" id="IPR022666">
    <property type="entry name" value="Ribosomal_uL2_RNA-bd_dom"/>
</dbReference>
<sequence>MALMTVKPTSPGRRSMVRVVTPGLHKGKPHAALVESQSKTGGRNHYGRITTRHKGGGHKQHYRIIDFKRDKEGIACKVERIEYDPNRTAHIALLLYVDGERRYIIAPKGVAIGDQLMAGRDAPIKPGNTLPLRNVPIGSTVHCIEMKPGKGAQIARSAGASAQLIAREQGYATLRLRSGETRKVPAECHATLGEVGNSEHSLRKIGKAGAKRWLGIRPTVRGVVMNPVDHPHGGGEGKTSGGRHPVSPWGQPTKGFKTRNNKRTEQFIVRRSKK</sequence>
<keyword evidence="3 5" id="KW-0687">Ribonucleoprotein</keyword>
<comment type="subunit">
    <text evidence="5">Part of the 50S ribosomal subunit. Forms a bridge to the 30S subunit in the 70S ribosome.</text>
</comment>
<dbReference type="InterPro" id="IPR014726">
    <property type="entry name" value="Ribosomal_uL2_dom3"/>
</dbReference>
<dbReference type="SMART" id="SM01382">
    <property type="entry name" value="Ribosomal_L2_C"/>
    <property type="match status" value="1"/>
</dbReference>
<dbReference type="InterPro" id="IPR022671">
    <property type="entry name" value="Ribosomal_uL2_CS"/>
</dbReference>
<proteinExistence type="inferred from homology"/>
<keyword evidence="2 5" id="KW-0689">Ribosomal protein</keyword>
<gene>
    <name evidence="5" type="primary">rplB</name>
    <name evidence="9" type="ORF">ELE36_15035</name>
</gene>
<dbReference type="Pfam" id="PF00181">
    <property type="entry name" value="Ribosomal_L2_N"/>
    <property type="match status" value="1"/>
</dbReference>
<dbReference type="Pfam" id="PF03947">
    <property type="entry name" value="Ribosomal_L2_C"/>
    <property type="match status" value="1"/>
</dbReference>
<dbReference type="Gene3D" id="2.30.30.30">
    <property type="match status" value="1"/>
</dbReference>
<dbReference type="GO" id="GO:0015934">
    <property type="term" value="C:large ribosomal subunit"/>
    <property type="evidence" value="ECO:0007669"/>
    <property type="project" value="InterPro"/>
</dbReference>
<dbReference type="FunFam" id="2.30.30.30:FF:000001">
    <property type="entry name" value="50S ribosomal protein L2"/>
    <property type="match status" value="1"/>
</dbReference>
<reference evidence="9 10" key="1">
    <citation type="submission" date="2019-01" db="EMBL/GenBank/DDBJ databases">
        <title>Pseudolysobacter antarctica gen. nov., sp. nov., isolated from Fildes Peninsula, Antarctica.</title>
        <authorList>
            <person name="Wei Z."/>
            <person name="Peng F."/>
        </authorList>
    </citation>
    <scope>NUCLEOTIDE SEQUENCE [LARGE SCALE GENOMIC DNA]</scope>
    <source>
        <strain evidence="9 10">AQ6-296</strain>
    </source>
</reference>
<dbReference type="PIRSF" id="PIRSF002158">
    <property type="entry name" value="Ribosomal_L2"/>
    <property type="match status" value="1"/>
</dbReference>
<dbReference type="Gene3D" id="2.40.50.140">
    <property type="entry name" value="Nucleic acid-binding proteins"/>
    <property type="match status" value="1"/>
</dbReference>
<dbReference type="GO" id="GO:0019843">
    <property type="term" value="F:rRNA binding"/>
    <property type="evidence" value="ECO:0007669"/>
    <property type="project" value="UniProtKB-UniRule"/>
</dbReference>
<dbReference type="FunFam" id="4.10.950.10:FF:000001">
    <property type="entry name" value="50S ribosomal protein L2"/>
    <property type="match status" value="1"/>
</dbReference>
<dbReference type="RefSeq" id="WP_129834697.1">
    <property type="nucleotide sequence ID" value="NZ_CP035704.1"/>
</dbReference>
<dbReference type="PROSITE" id="PS00467">
    <property type="entry name" value="RIBOSOMAL_L2"/>
    <property type="match status" value="1"/>
</dbReference>
<dbReference type="InterPro" id="IPR002171">
    <property type="entry name" value="Ribosomal_uL2"/>
</dbReference>
<dbReference type="PANTHER" id="PTHR13691:SF5">
    <property type="entry name" value="LARGE RIBOSOMAL SUBUNIT PROTEIN UL2M"/>
    <property type="match status" value="1"/>
</dbReference>
<dbReference type="InterPro" id="IPR012340">
    <property type="entry name" value="NA-bd_OB-fold"/>
</dbReference>
<evidence type="ECO:0000259" key="7">
    <source>
        <dbReference type="SMART" id="SM01382"/>
    </source>
</evidence>
<dbReference type="EMBL" id="CP035704">
    <property type="protein sequence ID" value="QBB71568.1"/>
    <property type="molecule type" value="Genomic_DNA"/>
</dbReference>
<evidence type="ECO:0000256" key="1">
    <source>
        <dbReference type="ARBA" id="ARBA00005636"/>
    </source>
</evidence>
<dbReference type="FunFam" id="2.40.50.140:FF:000003">
    <property type="entry name" value="50S ribosomal protein L2"/>
    <property type="match status" value="1"/>
</dbReference>
<evidence type="ECO:0000256" key="5">
    <source>
        <dbReference type="HAMAP-Rule" id="MF_01320"/>
    </source>
</evidence>
<dbReference type="InterPro" id="IPR005880">
    <property type="entry name" value="Ribosomal_uL2_bac/org-type"/>
</dbReference>
<dbReference type="AlphaFoldDB" id="A0A411HM50"/>
<dbReference type="PANTHER" id="PTHR13691">
    <property type="entry name" value="RIBOSOMAL PROTEIN L2"/>
    <property type="match status" value="1"/>
</dbReference>
<dbReference type="InterPro" id="IPR022669">
    <property type="entry name" value="Ribosomal_uL2_C"/>
</dbReference>
<comment type="function">
    <text evidence="5">One of the primary rRNA binding proteins. Required for association of the 30S and 50S subunits to form the 70S ribosome, for tRNA binding and peptide bond formation. It has been suggested to have peptidyltransferase activity; this is somewhat controversial. Makes several contacts with the 16S rRNA in the 70S ribosome.</text>
</comment>
<dbReference type="OrthoDB" id="9778722at2"/>
<name>A0A411HM50_9GAMM</name>
<evidence type="ECO:0000256" key="3">
    <source>
        <dbReference type="ARBA" id="ARBA00023274"/>
    </source>
</evidence>
<dbReference type="SMART" id="SM01383">
    <property type="entry name" value="Ribosomal_L2"/>
    <property type="match status" value="1"/>
</dbReference>
<dbReference type="SUPFAM" id="SSF50249">
    <property type="entry name" value="Nucleic acid-binding proteins"/>
    <property type="match status" value="1"/>
</dbReference>
<accession>A0A411HM50</accession>
<feature type="region of interest" description="Disordered" evidence="6">
    <location>
        <begin position="224"/>
        <end position="274"/>
    </location>
</feature>
<evidence type="ECO:0000256" key="2">
    <source>
        <dbReference type="ARBA" id="ARBA00022980"/>
    </source>
</evidence>
<dbReference type="KEGG" id="xbc:ELE36_15035"/>
<dbReference type="InterPro" id="IPR014722">
    <property type="entry name" value="Rib_uL2_dom2"/>
</dbReference>
<evidence type="ECO:0000313" key="10">
    <source>
        <dbReference type="Proteomes" id="UP000291562"/>
    </source>
</evidence>
<evidence type="ECO:0000259" key="8">
    <source>
        <dbReference type="SMART" id="SM01383"/>
    </source>
</evidence>
<organism evidence="9 10">
    <name type="scientific">Pseudolysobacter antarcticus</name>
    <dbReference type="NCBI Taxonomy" id="2511995"/>
    <lineage>
        <taxon>Bacteria</taxon>
        <taxon>Pseudomonadati</taxon>
        <taxon>Pseudomonadota</taxon>
        <taxon>Gammaproteobacteria</taxon>
        <taxon>Lysobacterales</taxon>
        <taxon>Rhodanobacteraceae</taxon>
        <taxon>Pseudolysobacter</taxon>
    </lineage>
</organism>
<dbReference type="GO" id="GO:0003735">
    <property type="term" value="F:structural constituent of ribosome"/>
    <property type="evidence" value="ECO:0007669"/>
    <property type="project" value="InterPro"/>
</dbReference>
<protein>
    <recommendedName>
        <fullName evidence="4 5">Large ribosomal subunit protein uL2</fullName>
    </recommendedName>
</protein>